<evidence type="ECO:0000313" key="3">
    <source>
        <dbReference type="EMBL" id="UEM16720.1"/>
    </source>
</evidence>
<dbReference type="RefSeq" id="WP_208086321.1">
    <property type="nucleotide sequence ID" value="NZ_CP086136.1"/>
</dbReference>
<sequence length="74" mass="7772">MPKHILAGRADALAIRDGLVELAVDWKSDIDPTPAVRSMYAGQLRDYLMATGAASGALVFATIGEIVWVAATAT</sequence>
<feature type="transmembrane region" description="Helical" evidence="1">
    <location>
        <begin position="47"/>
        <end position="71"/>
    </location>
</feature>
<keyword evidence="1" id="KW-0472">Membrane</keyword>
<keyword evidence="1" id="KW-1133">Transmembrane helix</keyword>
<reference evidence="2" key="1">
    <citation type="submission" date="2021-03" db="EMBL/GenBank/DDBJ databases">
        <title>Whole Genome Sequence of Bradyrhizobium sp. Strain 144S4.</title>
        <authorList>
            <person name="Bromfield E.S.P."/>
            <person name="Cloutier S."/>
        </authorList>
    </citation>
    <scope>NUCLEOTIDE SEQUENCE [LARGE SCALE GENOMIC DNA]</scope>
    <source>
        <strain evidence="2">144S4</strain>
    </source>
</reference>
<dbReference type="AlphaFoldDB" id="A0A939S200"/>
<name>A0A939S200_9BRAD</name>
<keyword evidence="1" id="KW-0812">Transmembrane</keyword>
<gene>
    <name evidence="3" type="ORF">J4G43_022400</name>
    <name evidence="2" type="ORF">J4G43_24445</name>
</gene>
<evidence type="ECO:0000256" key="1">
    <source>
        <dbReference type="SAM" id="Phobius"/>
    </source>
</evidence>
<evidence type="ECO:0000313" key="4">
    <source>
        <dbReference type="Proteomes" id="UP000664702"/>
    </source>
</evidence>
<dbReference type="EMBL" id="JAGEMI010000001">
    <property type="protein sequence ID" value="MBO1863949.1"/>
    <property type="molecule type" value="Genomic_DNA"/>
</dbReference>
<organism evidence="2">
    <name type="scientific">Bradyrhizobium barranii subsp. barranii</name>
    <dbReference type="NCBI Taxonomy" id="2823807"/>
    <lineage>
        <taxon>Bacteria</taxon>
        <taxon>Pseudomonadati</taxon>
        <taxon>Pseudomonadota</taxon>
        <taxon>Alphaproteobacteria</taxon>
        <taxon>Hyphomicrobiales</taxon>
        <taxon>Nitrobacteraceae</taxon>
        <taxon>Bradyrhizobium</taxon>
        <taxon>Bradyrhizobium barranii</taxon>
    </lineage>
</organism>
<evidence type="ECO:0000313" key="2">
    <source>
        <dbReference type="EMBL" id="MBO1863949.1"/>
    </source>
</evidence>
<proteinExistence type="predicted"/>
<dbReference type="Proteomes" id="UP000664702">
    <property type="component" value="Chromosome"/>
</dbReference>
<protein>
    <submittedName>
        <fullName evidence="2">Uncharacterized protein</fullName>
    </submittedName>
</protein>
<dbReference type="EMBL" id="CP086136">
    <property type="protein sequence ID" value="UEM16720.1"/>
    <property type="molecule type" value="Genomic_DNA"/>
</dbReference>
<dbReference type="KEGG" id="bban:J4G43_022400"/>
<reference evidence="3 4" key="2">
    <citation type="journal article" date="2022" name="Int. J. Syst. Evol. Microbiol.">
        <title>Strains of Bradyrhizobium barranii sp. nov. associated with legumes native to Canada are symbionts of soybeans and belong to different subspecies (subsp. barranii subsp. nov. and subsp. apii subsp. nov.) and symbiovars (sv. glycinearum and sv. septentrionale).</title>
        <authorList>
            <person name="Bromfield E.S.P."/>
            <person name="Cloutier S."/>
            <person name="Wasai-Hara S."/>
            <person name="Minamisawa K."/>
        </authorList>
    </citation>
    <scope>NUCLEOTIDE SEQUENCE [LARGE SCALE GENOMIC DNA]</scope>
    <source>
        <strain evidence="3 4">144S4</strain>
    </source>
</reference>
<accession>A0A939S200</accession>